<comment type="similarity">
    <text evidence="2">Belongs to the anaerobic coproporphyrinogen-III oxidase family. HemW subfamily.</text>
</comment>
<dbReference type="OrthoDB" id="9808022at2"/>
<dbReference type="GO" id="GO:0006779">
    <property type="term" value="P:porphyrin-containing compound biosynthetic process"/>
    <property type="evidence" value="ECO:0007669"/>
    <property type="project" value="InterPro"/>
</dbReference>
<keyword evidence="10" id="KW-0004">4Fe-4S</keyword>
<evidence type="ECO:0000256" key="9">
    <source>
        <dbReference type="ARBA" id="ARBA00023186"/>
    </source>
</evidence>
<dbReference type="GO" id="GO:0046872">
    <property type="term" value="F:metal ion binding"/>
    <property type="evidence" value="ECO:0007669"/>
    <property type="project" value="UniProtKB-UniRule"/>
</dbReference>
<keyword evidence="6 10" id="KW-0479">Metal-binding</keyword>
<feature type="region of interest" description="Disordered" evidence="11">
    <location>
        <begin position="1"/>
        <end position="31"/>
    </location>
</feature>
<evidence type="ECO:0000256" key="1">
    <source>
        <dbReference type="ARBA" id="ARBA00001966"/>
    </source>
</evidence>
<feature type="domain" description="Radical SAM core" evidence="12">
    <location>
        <begin position="31"/>
        <end position="265"/>
    </location>
</feature>
<dbReference type="SMART" id="SM00729">
    <property type="entry name" value="Elp3"/>
    <property type="match status" value="1"/>
</dbReference>
<organism evidence="13 14">
    <name type="scientific">Pseudoxanthomonas composti</name>
    <dbReference type="NCBI Taxonomy" id="2137479"/>
    <lineage>
        <taxon>Bacteria</taxon>
        <taxon>Pseudomonadati</taxon>
        <taxon>Pseudomonadota</taxon>
        <taxon>Gammaproteobacteria</taxon>
        <taxon>Lysobacterales</taxon>
        <taxon>Lysobacteraceae</taxon>
        <taxon>Pseudoxanthomonas</taxon>
    </lineage>
</organism>
<dbReference type="PROSITE" id="PS51918">
    <property type="entry name" value="RADICAL_SAM"/>
    <property type="match status" value="1"/>
</dbReference>
<comment type="subcellular location">
    <subcellularLocation>
        <location evidence="10">Cytoplasm</location>
    </subcellularLocation>
</comment>
<evidence type="ECO:0000259" key="12">
    <source>
        <dbReference type="PROSITE" id="PS51918"/>
    </source>
</evidence>
<evidence type="ECO:0000313" key="13">
    <source>
        <dbReference type="EMBL" id="RXR04246.1"/>
    </source>
</evidence>
<dbReference type="Proteomes" id="UP000289784">
    <property type="component" value="Unassembled WGS sequence"/>
</dbReference>
<protein>
    <recommendedName>
        <fullName evidence="3 10">Heme chaperone HemW</fullName>
    </recommendedName>
</protein>
<dbReference type="SFLD" id="SFLDF00288">
    <property type="entry name" value="HemN-like__clustered_with_nucl"/>
    <property type="match status" value="1"/>
</dbReference>
<evidence type="ECO:0000256" key="6">
    <source>
        <dbReference type="ARBA" id="ARBA00022723"/>
    </source>
</evidence>
<dbReference type="SFLD" id="SFLDG01082">
    <property type="entry name" value="B12-binding_domain_containing"/>
    <property type="match status" value="1"/>
</dbReference>
<dbReference type="SFLD" id="SFLDS00029">
    <property type="entry name" value="Radical_SAM"/>
    <property type="match status" value="1"/>
</dbReference>
<comment type="cofactor">
    <cofactor evidence="1">
        <name>[4Fe-4S] cluster</name>
        <dbReference type="ChEBI" id="CHEBI:49883"/>
    </cofactor>
</comment>
<dbReference type="SUPFAM" id="SSF102114">
    <property type="entry name" value="Radical SAM enzymes"/>
    <property type="match status" value="1"/>
</dbReference>
<dbReference type="PANTHER" id="PTHR13932">
    <property type="entry name" value="COPROPORPHYRINIGEN III OXIDASE"/>
    <property type="match status" value="1"/>
</dbReference>
<gene>
    <name evidence="13" type="primary">hemW</name>
    <name evidence="13" type="ORF">EPA99_12230</name>
</gene>
<dbReference type="InterPro" id="IPR058240">
    <property type="entry name" value="rSAM_sf"/>
</dbReference>
<dbReference type="GO" id="GO:0004109">
    <property type="term" value="F:coproporphyrinogen oxidase activity"/>
    <property type="evidence" value="ECO:0007669"/>
    <property type="project" value="InterPro"/>
</dbReference>
<dbReference type="InterPro" id="IPR006638">
    <property type="entry name" value="Elp3/MiaA/NifB-like_rSAM"/>
</dbReference>
<evidence type="ECO:0000256" key="7">
    <source>
        <dbReference type="ARBA" id="ARBA00023004"/>
    </source>
</evidence>
<evidence type="ECO:0000256" key="8">
    <source>
        <dbReference type="ARBA" id="ARBA00023014"/>
    </source>
</evidence>
<keyword evidence="10" id="KW-0963">Cytoplasm</keyword>
<dbReference type="InterPro" id="IPR034505">
    <property type="entry name" value="Coproporphyrinogen-III_oxidase"/>
</dbReference>
<dbReference type="SFLD" id="SFLDF00562">
    <property type="entry name" value="HemN-like__clustered_with_heat"/>
    <property type="match status" value="1"/>
</dbReference>
<keyword evidence="5 10" id="KW-0949">S-adenosyl-L-methionine</keyword>
<comment type="function">
    <text evidence="10">Probably acts as a heme chaperone, transferring heme to an unknown acceptor. Binds one molecule of heme per monomer, possibly covalently. Binds 1 [4Fe-4S] cluster. The cluster is coordinated with 3 cysteines and an exchangeable S-adenosyl-L-methionine.</text>
</comment>
<dbReference type="InterPro" id="IPR013785">
    <property type="entry name" value="Aldolase_TIM"/>
</dbReference>
<proteinExistence type="inferred from homology"/>
<dbReference type="SFLD" id="SFLDG01065">
    <property type="entry name" value="anaerobic_coproporphyrinogen-I"/>
    <property type="match status" value="1"/>
</dbReference>
<dbReference type="RefSeq" id="WP_129471517.1">
    <property type="nucleotide sequence ID" value="NZ_SAWZ01000006.1"/>
</dbReference>
<dbReference type="CDD" id="cd01335">
    <property type="entry name" value="Radical_SAM"/>
    <property type="match status" value="1"/>
</dbReference>
<evidence type="ECO:0000256" key="2">
    <source>
        <dbReference type="ARBA" id="ARBA00006100"/>
    </source>
</evidence>
<dbReference type="GO" id="GO:0051539">
    <property type="term" value="F:4 iron, 4 sulfur cluster binding"/>
    <property type="evidence" value="ECO:0007669"/>
    <property type="project" value="UniProtKB-UniRule"/>
</dbReference>
<evidence type="ECO:0000256" key="4">
    <source>
        <dbReference type="ARBA" id="ARBA00022617"/>
    </source>
</evidence>
<dbReference type="InterPro" id="IPR007197">
    <property type="entry name" value="rSAM"/>
</dbReference>
<keyword evidence="4 10" id="KW-0349">Heme</keyword>
<dbReference type="GO" id="GO:0005737">
    <property type="term" value="C:cytoplasm"/>
    <property type="evidence" value="ECO:0007669"/>
    <property type="project" value="UniProtKB-SubCell"/>
</dbReference>
<dbReference type="EMBL" id="SAWZ01000006">
    <property type="protein sequence ID" value="RXR04246.1"/>
    <property type="molecule type" value="Genomic_DNA"/>
</dbReference>
<dbReference type="NCBIfam" id="TIGR00539">
    <property type="entry name" value="hemN_rel"/>
    <property type="match status" value="1"/>
</dbReference>
<dbReference type="Pfam" id="PF04055">
    <property type="entry name" value="Radical_SAM"/>
    <property type="match status" value="1"/>
</dbReference>
<dbReference type="Gene3D" id="3.20.20.70">
    <property type="entry name" value="Aldolase class I"/>
    <property type="match status" value="1"/>
</dbReference>
<reference evidence="13 14" key="1">
    <citation type="submission" date="2019-01" db="EMBL/GenBank/DDBJ databases">
        <title>Pseudoxanthomonas composti sp. nov., isolated from compost.</title>
        <authorList>
            <person name="Yang G."/>
        </authorList>
    </citation>
    <scope>NUCLEOTIDE SEQUENCE [LARGE SCALE GENOMIC DNA]</scope>
    <source>
        <strain evidence="13 14">GSS15</strain>
    </source>
</reference>
<evidence type="ECO:0000256" key="10">
    <source>
        <dbReference type="RuleBase" id="RU364116"/>
    </source>
</evidence>
<comment type="caution">
    <text evidence="13">The sequence shown here is derived from an EMBL/GenBank/DDBJ whole genome shotgun (WGS) entry which is preliminary data.</text>
</comment>
<evidence type="ECO:0000256" key="11">
    <source>
        <dbReference type="SAM" id="MobiDB-lite"/>
    </source>
</evidence>
<keyword evidence="9 10" id="KW-0143">Chaperone</keyword>
<accession>A0A4Q1JTB5</accession>
<keyword evidence="8 10" id="KW-0411">Iron-sulfur</keyword>
<name>A0A4Q1JTB5_9GAMM</name>
<dbReference type="InterPro" id="IPR010723">
    <property type="entry name" value="HemN_C"/>
</dbReference>
<keyword evidence="14" id="KW-1185">Reference proteome</keyword>
<evidence type="ECO:0000256" key="3">
    <source>
        <dbReference type="ARBA" id="ARBA00017228"/>
    </source>
</evidence>
<sequence>MAPSSSTDGPGAGLPASAEPPREEQHAGQPQLIPPPLSLYVHLPWCVRKCPYCDFNSHQGKGALPFEAYVDALIRDLDLDLPLVWGRGIHSVFFGGGTPSLFPPEAIERFLQAASARLRFAPGCEITLETNPGTAEHGRFDQYLRAGVNRLSFGIQSFDDGCLQRLGRIHDSAQAAAAVKLAQDAGFDNINLDLMYALPGQDLEMALNDLERAFALDPAHVSHYQLTLEPNTVFFARPPAGIPEEDDAWDIQEACQAALAQAGYAHYEVSAYARPDRQCAHNLNYWRYGDYLGIGAGAHGKITLGAEQTILRRWKHKHPVTYLQTAGTAAAIGGDDRIAPKRRPFEYMLNLLRLREGFALRDFSARTGLAPEFIAPALQQALARGWLEQQDGRIVPTELGRRFTNDVVELFLGS</sequence>
<dbReference type="Pfam" id="PF06969">
    <property type="entry name" value="HemN_C"/>
    <property type="match status" value="1"/>
</dbReference>
<dbReference type="AlphaFoldDB" id="A0A4Q1JTB5"/>
<evidence type="ECO:0000313" key="14">
    <source>
        <dbReference type="Proteomes" id="UP000289784"/>
    </source>
</evidence>
<dbReference type="InterPro" id="IPR004559">
    <property type="entry name" value="HemW-like"/>
</dbReference>
<evidence type="ECO:0000256" key="5">
    <source>
        <dbReference type="ARBA" id="ARBA00022691"/>
    </source>
</evidence>
<dbReference type="PANTHER" id="PTHR13932:SF5">
    <property type="entry name" value="RADICAL S-ADENOSYL METHIONINE DOMAIN-CONTAINING PROTEIN 1, MITOCHONDRIAL"/>
    <property type="match status" value="1"/>
</dbReference>
<keyword evidence="7 10" id="KW-0408">Iron</keyword>